<sequence length="894" mass="98003">MNRLRNIRRLEPLQGPLKWVPTLGELQKTLQKGEYLPLRPLPMFESNFVQVTNRGAPVFVHHRTNRVTMGVAASLPGLVLPDILLMAQPPEGRECSNLVLTRMIPLDLVHLYVHDLTAWRLKLRLVTGRYYYLELDAPDNEVGFLFDRWIRLINLLQQPATSWAPRTLHVPPMDLANMAPPASTWRLQKQSHHRRSVTIVQPTFPYKTLTTQRQKKAKTLKRKFKSQAVGDSMPLVWSQLDHSATRKKSTEKKPQMDLCLDRPQAQVQVSGSGPLGPREKGAGPWVWASLWALTILPCPSIHLQGCSNSEAATCLAGLIETPSRCVSVDSPKTHLLGSCDHLDMYLWQQDMEDLMDPESSTLSTSSLCRTTHQTDLHLPAPQPSFPRYNEEARTPDSVQKLWPPPSQKAPAVPATSYKAPFILDQTQKVSAVPAPSRKAATHPAAPQKALAIPGPSRKAPHGPAIPHKAPAVPAPPRKAPHGSIPHKAPAVPAPPRKVPHARAIPLKAVSPPAPKRKSLFLPTPSQKALTSPAQHRTTLGPANAGMLPVGSHGGDVLEKSKPEEKPELVVLMGTQETDVVEMRTQKTSLGLPFTTTEKESEEVLISRAQEITVDGLKGKGKLEDKVHTMKEAISVDMPGFRSKEVGQQKKWVKTQELAIEEAPQGQARPFSVEGLALAKLMIIAGSKEHPLNPALVSLPSWLSTLQVSAMPTMGTLPLSPTKVSLLEETPAVGREQPLLGAWVKGNTGLQAEVEGDMRPGAEVKEVPWDPRGPLKVPPRPKRATSSPKMNTASKTPIPLPAMRWEEIPESPVSMTPISKTAARVSQQPERVSEELARAPDQSPVATAGSSLEILLQTLLEIESMKDTASKVEKIKKELGVFAPSPSKHSSQWPQ</sequence>
<reference evidence="2" key="1">
    <citation type="submission" date="2025-08" db="UniProtKB">
        <authorList>
            <consortium name="RefSeq"/>
        </authorList>
    </citation>
    <scope>IDENTIFICATION</scope>
    <source>
        <tissue evidence="2">Blood</tissue>
    </source>
</reference>
<protein>
    <submittedName>
        <fullName evidence="2">Golgi-associated RAB2 interactor protein 5B</fullName>
    </submittedName>
</protein>
<proteinExistence type="predicted"/>
<evidence type="ECO:0000313" key="1">
    <source>
        <dbReference type="Proteomes" id="UP001732780"/>
    </source>
</evidence>
<evidence type="ECO:0000313" key="2">
    <source>
        <dbReference type="RefSeq" id="XP_074226933.1"/>
    </source>
</evidence>
<organism evidence="1 2">
    <name type="scientific">Camelus bactrianus</name>
    <name type="common">Bactrian camel</name>
    <dbReference type="NCBI Taxonomy" id="9837"/>
    <lineage>
        <taxon>Eukaryota</taxon>
        <taxon>Metazoa</taxon>
        <taxon>Chordata</taxon>
        <taxon>Craniata</taxon>
        <taxon>Vertebrata</taxon>
        <taxon>Euteleostomi</taxon>
        <taxon>Mammalia</taxon>
        <taxon>Eutheria</taxon>
        <taxon>Laurasiatheria</taxon>
        <taxon>Artiodactyla</taxon>
        <taxon>Tylopoda</taxon>
        <taxon>Camelidae</taxon>
        <taxon>Camelus</taxon>
    </lineage>
</organism>
<dbReference type="Proteomes" id="UP001732780">
    <property type="component" value="Chromosome 9"/>
</dbReference>
<name>A0AC58QXC5_CAMBA</name>
<accession>A0AC58QXC5</accession>
<gene>
    <name evidence="2" type="primary">GARIN5B</name>
</gene>
<keyword evidence="1" id="KW-1185">Reference proteome</keyword>
<dbReference type="RefSeq" id="XP_074226933.1">
    <property type="nucleotide sequence ID" value="XM_074370832.1"/>
</dbReference>